<sequence>MKSLFGSFWRAVAYCLHPRVIALSLLPLLVAGAVTLAAGYLFWESAIASVRATLEHWSLVNSMLEWMSSMLGANFRTGVAALIVIALTIPVVVAMTLVLVGLWITPAIVTLVARRRFPALERRHGGSWWLGIFASLAWTVGALLMVMITLPFWLVPGLALVLPPLIWGWLTAKVMGFDALAEHASQPEREAILRAHRWPLLIMGIVCGFLCGVPSMIWTLSMQLIIFAPFIMVGVIWLYTMIFTFSALWFTHYGLGVLATLRDAESAMRAVQPAVVPSSDLQLVEEVPPHERFGYEDSRPLEP</sequence>
<reference evidence="6" key="1">
    <citation type="submission" date="2021-11" db="EMBL/GenBank/DDBJ databases">
        <title>BS-T2-15 a new species belonging to the Comamonadaceae family isolated from the soil of a French oak forest.</title>
        <authorList>
            <person name="Mieszkin S."/>
            <person name="Alain K."/>
        </authorList>
    </citation>
    <scope>NUCLEOTIDE SEQUENCE</scope>
    <source>
        <strain evidence="6">BS-T2-15</strain>
    </source>
</reference>
<evidence type="ECO:0000256" key="4">
    <source>
        <dbReference type="ARBA" id="ARBA00023136"/>
    </source>
</evidence>
<evidence type="ECO:0000313" key="7">
    <source>
        <dbReference type="Proteomes" id="UP001139353"/>
    </source>
</evidence>
<feature type="transmembrane region" description="Helical" evidence="5">
    <location>
        <begin position="79"/>
        <end position="105"/>
    </location>
</feature>
<evidence type="ECO:0000256" key="5">
    <source>
        <dbReference type="SAM" id="Phobius"/>
    </source>
</evidence>
<feature type="transmembrane region" description="Helical" evidence="5">
    <location>
        <begin position="154"/>
        <end position="177"/>
    </location>
</feature>
<feature type="transmembrane region" description="Helical" evidence="5">
    <location>
        <begin position="198"/>
        <end position="218"/>
    </location>
</feature>
<evidence type="ECO:0000256" key="3">
    <source>
        <dbReference type="ARBA" id="ARBA00022989"/>
    </source>
</evidence>
<dbReference type="InterPro" id="IPR059112">
    <property type="entry name" value="CysZ/EI24"/>
</dbReference>
<gene>
    <name evidence="6" type="ORF">LPC04_23405</name>
</gene>
<keyword evidence="3 5" id="KW-1133">Transmembrane helix</keyword>
<feature type="transmembrane region" description="Helical" evidence="5">
    <location>
        <begin position="224"/>
        <end position="250"/>
    </location>
</feature>
<keyword evidence="4 5" id="KW-0472">Membrane</keyword>
<evidence type="ECO:0000256" key="1">
    <source>
        <dbReference type="ARBA" id="ARBA00004141"/>
    </source>
</evidence>
<dbReference type="Pfam" id="PF07264">
    <property type="entry name" value="EI24"/>
    <property type="match status" value="1"/>
</dbReference>
<dbReference type="RefSeq" id="WP_275684714.1">
    <property type="nucleotide sequence ID" value="NZ_JAJLJH010000009.1"/>
</dbReference>
<comment type="caution">
    <text evidence="6">The sequence shown here is derived from an EMBL/GenBank/DDBJ whole genome shotgun (WGS) entry which is preliminary data.</text>
</comment>
<feature type="transmembrane region" description="Helical" evidence="5">
    <location>
        <begin position="20"/>
        <end position="43"/>
    </location>
</feature>
<feature type="transmembrane region" description="Helical" evidence="5">
    <location>
        <begin position="126"/>
        <end position="148"/>
    </location>
</feature>
<proteinExistence type="predicted"/>
<accession>A0A9X2C3R6</accession>
<organism evidence="6 7">
    <name type="scientific">Scleromatobacter humisilvae</name>
    <dbReference type="NCBI Taxonomy" id="2897159"/>
    <lineage>
        <taxon>Bacteria</taxon>
        <taxon>Pseudomonadati</taxon>
        <taxon>Pseudomonadota</taxon>
        <taxon>Betaproteobacteria</taxon>
        <taxon>Burkholderiales</taxon>
        <taxon>Sphaerotilaceae</taxon>
        <taxon>Scleromatobacter</taxon>
    </lineage>
</organism>
<evidence type="ECO:0000256" key="2">
    <source>
        <dbReference type="ARBA" id="ARBA00022692"/>
    </source>
</evidence>
<name>A0A9X2C3R6_9BURK</name>
<dbReference type="Proteomes" id="UP001139353">
    <property type="component" value="Unassembled WGS sequence"/>
</dbReference>
<protein>
    <submittedName>
        <fullName evidence="6">EI24 domain-containing protein</fullName>
    </submittedName>
</protein>
<keyword evidence="2 5" id="KW-0812">Transmembrane</keyword>
<evidence type="ECO:0000313" key="6">
    <source>
        <dbReference type="EMBL" id="MCK9688669.1"/>
    </source>
</evidence>
<keyword evidence="7" id="KW-1185">Reference proteome</keyword>
<comment type="subcellular location">
    <subcellularLocation>
        <location evidence="1">Membrane</location>
        <topology evidence="1">Multi-pass membrane protein</topology>
    </subcellularLocation>
</comment>
<dbReference type="EMBL" id="JAJLJH010000009">
    <property type="protein sequence ID" value="MCK9688669.1"/>
    <property type="molecule type" value="Genomic_DNA"/>
</dbReference>
<dbReference type="AlphaFoldDB" id="A0A9X2C3R6"/>